<feature type="non-terminal residue" evidence="3">
    <location>
        <position position="1"/>
    </location>
</feature>
<accession>A0A8B6CJ05</accession>
<dbReference type="AlphaFoldDB" id="A0A8B6CJ05"/>
<keyword evidence="2" id="KW-0812">Transmembrane</keyword>
<dbReference type="EMBL" id="UYJE01001797">
    <property type="protein sequence ID" value="VDI05296.1"/>
    <property type="molecule type" value="Genomic_DNA"/>
</dbReference>
<comment type="caution">
    <text evidence="3">The sequence shown here is derived from an EMBL/GenBank/DDBJ whole genome shotgun (WGS) entry which is preliminary data.</text>
</comment>
<dbReference type="Proteomes" id="UP000596742">
    <property type="component" value="Unassembled WGS sequence"/>
</dbReference>
<keyword evidence="2" id="KW-1133">Transmembrane helix</keyword>
<protein>
    <submittedName>
        <fullName evidence="3">Uncharacterized protein</fullName>
    </submittedName>
</protein>
<name>A0A8B6CJ05_MYTGA</name>
<proteinExistence type="predicted"/>
<feature type="transmembrane region" description="Helical" evidence="2">
    <location>
        <begin position="20"/>
        <end position="45"/>
    </location>
</feature>
<feature type="region of interest" description="Disordered" evidence="1">
    <location>
        <begin position="53"/>
        <end position="91"/>
    </location>
</feature>
<evidence type="ECO:0000313" key="3">
    <source>
        <dbReference type="EMBL" id="VDI05296.1"/>
    </source>
</evidence>
<gene>
    <name evidence="3" type="ORF">MGAL_10B017821</name>
</gene>
<keyword evidence="4" id="KW-1185">Reference proteome</keyword>
<organism evidence="3 4">
    <name type="scientific">Mytilus galloprovincialis</name>
    <name type="common">Mediterranean mussel</name>
    <dbReference type="NCBI Taxonomy" id="29158"/>
    <lineage>
        <taxon>Eukaryota</taxon>
        <taxon>Metazoa</taxon>
        <taxon>Spiralia</taxon>
        <taxon>Lophotrochozoa</taxon>
        <taxon>Mollusca</taxon>
        <taxon>Bivalvia</taxon>
        <taxon>Autobranchia</taxon>
        <taxon>Pteriomorphia</taxon>
        <taxon>Mytilida</taxon>
        <taxon>Mytiloidea</taxon>
        <taxon>Mytilidae</taxon>
        <taxon>Mytilinae</taxon>
        <taxon>Mytilus</taxon>
    </lineage>
</organism>
<sequence>QNKSISATEANTTPASTGNSVTMIIAICSSVFGIALVVICIIIFIRRISPKLSDRYNSSMPTRNEDSTYDTISMSNTSKSPHDQADYIEVF</sequence>
<reference evidence="3" key="1">
    <citation type="submission" date="2018-11" db="EMBL/GenBank/DDBJ databases">
        <authorList>
            <person name="Alioto T."/>
            <person name="Alioto T."/>
        </authorList>
    </citation>
    <scope>NUCLEOTIDE SEQUENCE</scope>
</reference>
<evidence type="ECO:0000256" key="2">
    <source>
        <dbReference type="SAM" id="Phobius"/>
    </source>
</evidence>
<keyword evidence="2" id="KW-0472">Membrane</keyword>
<evidence type="ECO:0000313" key="4">
    <source>
        <dbReference type="Proteomes" id="UP000596742"/>
    </source>
</evidence>
<feature type="compositionally biased region" description="Polar residues" evidence="1">
    <location>
        <begin position="69"/>
        <end position="79"/>
    </location>
</feature>
<evidence type="ECO:0000256" key="1">
    <source>
        <dbReference type="SAM" id="MobiDB-lite"/>
    </source>
</evidence>